<sequence>MTKRHNILTGQLLCMAGILFLTLAVAEADLAVPSTKERWSMPYFSFGVKNVAAAEDAFLVRVAHRLSARIARRVGTSPPISVLVTALQEQRTLLTRHTTVTLQIPGNQSYRTWDVHLQKYPTWMKAEISPASAHFRVDEERIAQFLTTEPMDGIIQPQQAVITAVTKEDDVERVVTSTGAARPGIIFDMSVAPRAIAAALTEGTETVAIPLVITSGPVENLSGVPLGDLVLLGSGKSDFKGSPSARIYNVRKAIHEHVNNVLVPPGAEFSFNETLGGPVSNGNGWKDAKVIFNTTELRMAPGGGICQASTTVFRAILQSGFGYERRANHSMYVSYYEKYGVGIDATVFPGKQDLTFVNDTANYLLFQAYTEGSEVTVQIYGTPDGRTSEVIGPFFSSSDFTDYPAEERTPRGNEIAWVQRITFADGREKKRVITSRYTSLPRSLAKKYETAVHASAEQKAM</sequence>
<reference evidence="2" key="1">
    <citation type="submission" date="2015-10" db="EMBL/GenBank/DDBJ databases">
        <title>Analysis of five complete genome sequences for members of the class Peribacteria in the recently recognized Peregrinibacteria bacterial phylum.</title>
        <authorList>
            <person name="Anantharaman K."/>
            <person name="Brown C.T."/>
            <person name="Burstein D."/>
            <person name="Castelle C.J."/>
            <person name="Probst A.J."/>
            <person name="Thomas B.C."/>
            <person name="Williams K.H."/>
            <person name="Banfield J.F."/>
        </authorList>
    </citation>
    <scope>NUCLEOTIDE SEQUENCE [LARGE SCALE GENOMIC DNA]</scope>
</reference>
<reference evidence="1 2" key="2">
    <citation type="journal article" date="2016" name="PeerJ">
        <title>Analysis of five complete genome sequences for members of the class Peribacteria in the recently recognized Peregrinibacteria bacterial phylum.</title>
        <authorList>
            <person name="Anantharaman K."/>
            <person name="Brown C.T."/>
            <person name="Burstein D."/>
            <person name="Castelle C.J."/>
            <person name="Probst A.J."/>
            <person name="Thomas B.C."/>
            <person name="Williams K.H."/>
            <person name="Banfield J.F."/>
        </authorList>
    </citation>
    <scope>NUCLEOTIDE SEQUENCE [LARGE SCALE GENOMIC DNA]</scope>
    <source>
        <strain evidence="1">RIFOXYD1_FULL_PER-ii_59_16</strain>
    </source>
</reference>
<accession>A0A0S1STR8</accession>
<accession>A0A0S1SMW2</accession>
<dbReference type="PANTHER" id="PTHR35788">
    <property type="entry name" value="EXPORTED PROTEIN-RELATED"/>
    <property type="match status" value="1"/>
</dbReference>
<dbReference type="KEGG" id="prf:PeribacterA2_0393"/>
<evidence type="ECO:0000313" key="1">
    <source>
        <dbReference type="EMBL" id="ALM13088.1"/>
    </source>
</evidence>
<accession>A0A0S1STW0</accession>
<dbReference type="Pfam" id="PF04294">
    <property type="entry name" value="VanW"/>
    <property type="match status" value="1"/>
</dbReference>
<dbReference type="AlphaFoldDB" id="A0A0S1SHT8"/>
<dbReference type="InterPro" id="IPR007391">
    <property type="entry name" value="Vancomycin_resist_VanW"/>
</dbReference>
<accession>A0A0S1SM98</accession>
<accession>A0A0S1SHT8</accession>
<name>A0A0S1SHT8_9BACT</name>
<organism evidence="1 2">
    <name type="scientific">Candidatus Peribacter riflensis</name>
    <dbReference type="NCBI Taxonomy" id="1735162"/>
    <lineage>
        <taxon>Bacteria</taxon>
        <taxon>Candidatus Peregrinibacteriota</taxon>
        <taxon>Candidatus Peribacteria</taxon>
        <taxon>Candidatus Peribacterales</taxon>
        <taxon>Candidatus Peribacteraceae</taxon>
        <taxon>Candidatus Peribacter</taxon>
    </lineage>
</organism>
<dbReference type="EMBL" id="CP013065">
    <property type="protein sequence ID" value="ALM13088.1"/>
    <property type="molecule type" value="Genomic_DNA"/>
</dbReference>
<proteinExistence type="predicted"/>
<protein>
    <submittedName>
        <fullName evidence="1">von Willebrand factor A</fullName>
    </submittedName>
</protein>
<dbReference type="PANTHER" id="PTHR35788:SF1">
    <property type="entry name" value="EXPORTED PROTEIN"/>
    <property type="match status" value="1"/>
</dbReference>
<dbReference type="InterPro" id="IPR052913">
    <property type="entry name" value="Glycopeptide_resist_protein"/>
</dbReference>
<gene>
    <name evidence="1" type="ORF">PeribacterD1_0393</name>
</gene>
<dbReference type="STRING" id="1735162.PeribacterB2_0393"/>
<dbReference type="Proteomes" id="UP000069135">
    <property type="component" value="Chromosome"/>
</dbReference>
<evidence type="ECO:0000313" key="2">
    <source>
        <dbReference type="Proteomes" id="UP000069135"/>
    </source>
</evidence>